<evidence type="ECO:0000313" key="2">
    <source>
        <dbReference type="Proteomes" id="UP000034513"/>
    </source>
</evidence>
<gene>
    <name evidence="1" type="ORF">VN93_2036</name>
</gene>
<name>A0ABR5EEH4_LACLC</name>
<evidence type="ECO:0000313" key="1">
    <source>
        <dbReference type="EMBL" id="KKW70766.1"/>
    </source>
</evidence>
<protein>
    <submittedName>
        <fullName evidence="1">Quinolone resistance protein</fullName>
    </submittedName>
</protein>
<organism evidence="1 2">
    <name type="scientific">Lactococcus lactis subsp. cremoris</name>
    <name type="common">Streptococcus cremoris</name>
    <dbReference type="NCBI Taxonomy" id="1359"/>
    <lineage>
        <taxon>Bacteria</taxon>
        <taxon>Bacillati</taxon>
        <taxon>Bacillota</taxon>
        <taxon>Bacilli</taxon>
        <taxon>Lactobacillales</taxon>
        <taxon>Streptococcaceae</taxon>
        <taxon>Lactococcus</taxon>
    </lineage>
</organism>
<reference evidence="1 2" key="1">
    <citation type="submission" date="2015-04" db="EMBL/GenBank/DDBJ databases">
        <title>Evaluation of non-dairy Lactococcus lactis with potential dairy applications reveals extensive phenotype-genotype disparity.</title>
        <authorList>
            <person name="Cavanagh D."/>
            <person name="Casey A."/>
            <person name="Altermann E."/>
            <person name="Cotter P."/>
            <person name="Fitzgerald G.F."/>
            <person name="McAuliffe O."/>
        </authorList>
    </citation>
    <scope>NUCLEOTIDE SEQUENCE [LARGE SCALE GENOMIC DNA]</scope>
    <source>
        <strain evidence="1 2">DPC6856</strain>
    </source>
</reference>
<dbReference type="Gene3D" id="2.160.20.80">
    <property type="entry name" value="E3 ubiquitin-protein ligase SopA"/>
    <property type="match status" value="1"/>
</dbReference>
<dbReference type="Proteomes" id="UP000034513">
    <property type="component" value="Unassembled WGS sequence"/>
</dbReference>
<keyword evidence="2" id="KW-1185">Reference proteome</keyword>
<dbReference type="EMBL" id="LAVW01000146">
    <property type="protein sequence ID" value="KKW70766.1"/>
    <property type="molecule type" value="Genomic_DNA"/>
</dbReference>
<sequence length="103" mass="11725">MQDVQFTENLLTYANFSGSTLKAVHFLENEAKETFFTACNFKNVELLKNQLEAANFWETALAGIDFSTNQFERMEVTPQLAKNMKISLSQAPFFTSLFGIEII</sequence>
<accession>A0ABR5EEH4</accession>
<dbReference type="SUPFAM" id="SSF141571">
    <property type="entry name" value="Pentapeptide repeat-like"/>
    <property type="match status" value="1"/>
</dbReference>
<proteinExistence type="predicted"/>
<comment type="caution">
    <text evidence="1">The sequence shown here is derived from an EMBL/GenBank/DDBJ whole genome shotgun (WGS) entry which is preliminary data.</text>
</comment>